<dbReference type="GeneID" id="93474891"/>
<accession>A0ABD8AWI4</accession>
<reference evidence="1 2" key="1">
    <citation type="submission" date="2024-02" db="EMBL/GenBank/DDBJ databases">
        <title>Complete sequences of two Paenibacillus sp. strains and one Lysinibacillus strain isolated from the environment on STAA medium highlight biotechnological potential.</title>
        <authorList>
            <person name="Attere S.A."/>
            <person name="Piche L.C."/>
            <person name="Intertaglia L."/>
            <person name="Lami R."/>
            <person name="Charette S.J."/>
            <person name="Vincent A.T."/>
        </authorList>
    </citation>
    <scope>NUCLEOTIDE SEQUENCE [LARGE SCALE GENOMIC DNA]</scope>
    <source>
        <strain evidence="1 2">Y5S-7</strain>
    </source>
</reference>
<evidence type="ECO:0000313" key="1">
    <source>
        <dbReference type="EMBL" id="WWP21636.1"/>
    </source>
</evidence>
<dbReference type="Proteomes" id="UP001364764">
    <property type="component" value="Chromosome"/>
</dbReference>
<sequence>MSRYYDGYGLDSTVTLLRIAYGLDNWREVVKLGETLYEESLRIYNLQMLTKEQDIVEIHTQRAIVYYIGYSRLMQGIAYQKLLEFDKARECVLQYSDFQWIKLTNQETLNEIEFYSDIAKINLMVLDLLEGNATKLDEYVAYIQKSKGEIMSGILTLLEANRLNNLPIQKFEYLFEKHRLISDTTIMTDIDVSYYLKFSFELAIYYTRNGNDSDAIDILLNCLAISPKINQNKIKYVAFFEKIREQATHAQINTYKSILEGML</sequence>
<evidence type="ECO:0000313" key="2">
    <source>
        <dbReference type="Proteomes" id="UP001364764"/>
    </source>
</evidence>
<proteinExistence type="predicted"/>
<protein>
    <recommendedName>
        <fullName evidence="3">DNA-binding protein</fullName>
    </recommendedName>
</protein>
<dbReference type="EMBL" id="CP145892">
    <property type="protein sequence ID" value="WWP21636.1"/>
    <property type="molecule type" value="Genomic_DNA"/>
</dbReference>
<dbReference type="AlphaFoldDB" id="A0ABD8AWI4"/>
<evidence type="ECO:0008006" key="3">
    <source>
        <dbReference type="Google" id="ProtNLM"/>
    </source>
</evidence>
<organism evidence="1 2">
    <name type="scientific">Paenibacillus amylolyticus</name>
    <dbReference type="NCBI Taxonomy" id="1451"/>
    <lineage>
        <taxon>Bacteria</taxon>
        <taxon>Bacillati</taxon>
        <taxon>Bacillota</taxon>
        <taxon>Bacilli</taxon>
        <taxon>Bacillales</taxon>
        <taxon>Paenibacillaceae</taxon>
        <taxon>Paenibacillus</taxon>
    </lineage>
</organism>
<name>A0ABD8AWI4_PAEAM</name>
<dbReference type="RefSeq" id="WP_338707888.1">
    <property type="nucleotide sequence ID" value="NZ_CP145892.1"/>
</dbReference>
<gene>
    <name evidence="1" type="ORF">V6668_05460</name>
</gene>